<dbReference type="Proteomes" id="UP000663823">
    <property type="component" value="Unassembled WGS sequence"/>
</dbReference>
<reference evidence="1" key="1">
    <citation type="submission" date="2021-02" db="EMBL/GenBank/DDBJ databases">
        <authorList>
            <person name="Nowell W R."/>
        </authorList>
    </citation>
    <scope>NUCLEOTIDE SEQUENCE</scope>
</reference>
<evidence type="ECO:0000313" key="1">
    <source>
        <dbReference type="EMBL" id="CAF3848682.1"/>
    </source>
</evidence>
<sequence>MDIIADLQTKLIKNATEDEIQYGLRIFRSVHQLYSHDNEFHNLSLYVRHNREKQGNLRIDDSAIDIQLLNMNNEFVSLLSYFHSNRPLLIIADSVDIITVYIEEAHAVDECDDDRIRIANDFIKATEYRILLLIDPVSKNNPFSQVYSPWPIRFYVIDPMKKFSYIAQPIQGSFSLELIRNALDEVVQQCQ</sequence>
<dbReference type="AlphaFoldDB" id="A0A819ECZ6"/>
<dbReference type="Gene3D" id="3.40.30.10">
    <property type="entry name" value="Glutaredoxin"/>
    <property type="match status" value="1"/>
</dbReference>
<proteinExistence type="predicted"/>
<evidence type="ECO:0000313" key="2">
    <source>
        <dbReference type="Proteomes" id="UP000663823"/>
    </source>
</evidence>
<comment type="caution">
    <text evidence="1">The sequence shown here is derived from an EMBL/GenBank/DDBJ whole genome shotgun (WGS) entry which is preliminary data.</text>
</comment>
<gene>
    <name evidence="1" type="ORF">OTI717_LOCUS21035</name>
</gene>
<organism evidence="1 2">
    <name type="scientific">Rotaria sordida</name>
    <dbReference type="NCBI Taxonomy" id="392033"/>
    <lineage>
        <taxon>Eukaryota</taxon>
        <taxon>Metazoa</taxon>
        <taxon>Spiralia</taxon>
        <taxon>Gnathifera</taxon>
        <taxon>Rotifera</taxon>
        <taxon>Eurotatoria</taxon>
        <taxon>Bdelloidea</taxon>
        <taxon>Philodinida</taxon>
        <taxon>Philodinidae</taxon>
        <taxon>Rotaria</taxon>
    </lineage>
</organism>
<dbReference type="EMBL" id="CAJOAX010003342">
    <property type="protein sequence ID" value="CAF3848682.1"/>
    <property type="molecule type" value="Genomic_DNA"/>
</dbReference>
<protein>
    <submittedName>
        <fullName evidence="1">Uncharacterized protein</fullName>
    </submittedName>
</protein>
<accession>A0A819ECZ6</accession>
<name>A0A819ECZ6_9BILA</name>